<reference evidence="3 4" key="1">
    <citation type="submission" date="2021-10" db="EMBL/GenBank/DDBJ databases">
        <title>Alishewanella koreense sp. nov. isolated from seawater of southwestern coast in South Korea and the proposal for the reclassification of Rheinheimera perlucida and Rheinheimera tuosuensis as Arsukibacterium perlucida and Arsukibacterium tuosuensis.</title>
        <authorList>
            <person name="Kim K.H."/>
            <person name="Ruan W."/>
            <person name="Kim K.R."/>
            <person name="Baek J.H."/>
            <person name="Jeon C.O."/>
        </authorList>
    </citation>
    <scope>NUCLEOTIDE SEQUENCE [LARGE SCALE GENOMIC DNA]</scope>
    <source>
        <strain evidence="3 4">16-MA</strain>
    </source>
</reference>
<sequence length="461" mass="50779">MISVSSYLVRSAVVTALLGSVFFSATLTAATPASQGRVLNSAADFAVLSPRQRIAPENALLSERIDKLLPTLMAEQDLDMWLVINRENAEDPVYFTLVPQPTFAARRTTMLVFHRLADGTIEKLTVNRYPLGAPYNSAWQGGSLDEQWQALGELIVSKNPKRIGINVSKDWPVADGLSSALHSRLQAVLPPEYQSRLISAEKLVVRWFEQRTAAELSVYPHSVSLARSVIAEAFSSKVITPGVTHTDDVAWYIRERFAQLQLPVWFMPYVSLQRAGTACAADAANCGQSGVIQRGDILHTDVGICYLTLCTDTQEMAYVLKADEEQAPAGIRAALATGNRWQDLLTEQFVVGRTGNQVLAGVQQKSQAAGIISSTYTHPIGFTGHAPGPTIGMWDNQGPTEIHGDWPLYSNTAYAIEGNIKQAVPEWQNQLLQVKLEQSAYFDGRRVIYLAGRQTQWHLVR</sequence>
<organism evidence="3 4">
    <name type="scientific">Alishewanella maricola</name>
    <dbReference type="NCBI Taxonomy" id="2795740"/>
    <lineage>
        <taxon>Bacteria</taxon>
        <taxon>Pseudomonadati</taxon>
        <taxon>Pseudomonadota</taxon>
        <taxon>Gammaproteobacteria</taxon>
        <taxon>Alteromonadales</taxon>
        <taxon>Alteromonadaceae</taxon>
        <taxon>Alishewanella</taxon>
    </lineage>
</organism>
<keyword evidence="1" id="KW-0732">Signal</keyword>
<accession>A0ABS8C6Q7</accession>
<gene>
    <name evidence="3" type="ORF">JAO78_014515</name>
</gene>
<keyword evidence="4" id="KW-1185">Reference proteome</keyword>
<dbReference type="InterPro" id="IPR036005">
    <property type="entry name" value="Creatinase/aminopeptidase-like"/>
</dbReference>
<keyword evidence="3" id="KW-0378">Hydrolase</keyword>
<evidence type="ECO:0000256" key="1">
    <source>
        <dbReference type="SAM" id="SignalP"/>
    </source>
</evidence>
<dbReference type="InterPro" id="IPR000994">
    <property type="entry name" value="Pept_M24"/>
</dbReference>
<dbReference type="EMBL" id="JAEINI020000013">
    <property type="protein sequence ID" value="MCB5228024.1"/>
    <property type="molecule type" value="Genomic_DNA"/>
</dbReference>
<evidence type="ECO:0000259" key="2">
    <source>
        <dbReference type="Pfam" id="PF00557"/>
    </source>
</evidence>
<dbReference type="RefSeq" id="WP_226752088.1">
    <property type="nucleotide sequence ID" value="NZ_JAEINI020000013.1"/>
</dbReference>
<keyword evidence="3" id="KW-0031">Aminopeptidase</keyword>
<evidence type="ECO:0000313" key="4">
    <source>
        <dbReference type="Proteomes" id="UP000633814"/>
    </source>
</evidence>
<comment type="caution">
    <text evidence="3">The sequence shown here is derived from an EMBL/GenBank/DDBJ whole genome shotgun (WGS) entry which is preliminary data.</text>
</comment>
<protein>
    <submittedName>
        <fullName evidence="3">Aminopeptidase P family protein</fullName>
    </submittedName>
</protein>
<proteinExistence type="predicted"/>
<dbReference type="Pfam" id="PF00557">
    <property type="entry name" value="Peptidase_M24"/>
    <property type="match status" value="1"/>
</dbReference>
<dbReference type="SUPFAM" id="SSF55920">
    <property type="entry name" value="Creatinase/aminopeptidase"/>
    <property type="match status" value="1"/>
</dbReference>
<dbReference type="Proteomes" id="UP000633814">
    <property type="component" value="Unassembled WGS sequence"/>
</dbReference>
<dbReference type="GO" id="GO:0004177">
    <property type="term" value="F:aminopeptidase activity"/>
    <property type="evidence" value="ECO:0007669"/>
    <property type="project" value="UniProtKB-KW"/>
</dbReference>
<evidence type="ECO:0000313" key="3">
    <source>
        <dbReference type="EMBL" id="MCB5228024.1"/>
    </source>
</evidence>
<feature type="signal peptide" evidence="1">
    <location>
        <begin position="1"/>
        <end position="29"/>
    </location>
</feature>
<feature type="chain" id="PRO_5046348150" evidence="1">
    <location>
        <begin position="30"/>
        <end position="461"/>
    </location>
</feature>
<keyword evidence="3" id="KW-0645">Protease</keyword>
<name>A0ABS8C6Q7_9ALTE</name>
<feature type="domain" description="Peptidase M24" evidence="2">
    <location>
        <begin position="225"/>
        <end position="389"/>
    </location>
</feature>
<dbReference type="Gene3D" id="3.90.230.10">
    <property type="entry name" value="Creatinase/methionine aminopeptidase superfamily"/>
    <property type="match status" value="1"/>
</dbReference>